<dbReference type="AlphaFoldDB" id="A0A9X2HAQ4"/>
<comment type="caution">
    <text evidence="2">The sequence shown here is derived from an EMBL/GenBank/DDBJ whole genome shotgun (WGS) entry which is preliminary data.</text>
</comment>
<sequence length="148" mass="16248">MAMTPVKIPHHARVLVADGRKALVLRNEGGPFNPNLTVEHVLEAPDNPPTSEQGSDEPGRTRTQGRRSAVGQTDWHAAAEAAFASDVAEEIDQIRAREDLKALIVVAPPKMLATLRECFTEAVRKLIVAEIDKDLTKQPVSEIQRRLS</sequence>
<evidence type="ECO:0000313" key="3">
    <source>
        <dbReference type="Proteomes" id="UP001155220"/>
    </source>
</evidence>
<keyword evidence="3" id="KW-1185">Reference proteome</keyword>
<dbReference type="Proteomes" id="UP001155220">
    <property type="component" value="Unassembled WGS sequence"/>
</dbReference>
<evidence type="ECO:0000313" key="2">
    <source>
        <dbReference type="EMBL" id="MCP3056313.1"/>
    </source>
</evidence>
<accession>A0A9X2HAQ4</accession>
<name>A0A9X2HAQ4_9HYPH</name>
<proteinExistence type="predicted"/>
<evidence type="ECO:0000256" key="1">
    <source>
        <dbReference type="SAM" id="MobiDB-lite"/>
    </source>
</evidence>
<dbReference type="InterPro" id="IPR019291">
    <property type="entry name" value="Host_attachment_protein"/>
</dbReference>
<organism evidence="2 3">
    <name type="scientific">Aurantimonas marianensis</name>
    <dbReference type="NCBI Taxonomy" id="2920428"/>
    <lineage>
        <taxon>Bacteria</taxon>
        <taxon>Pseudomonadati</taxon>
        <taxon>Pseudomonadota</taxon>
        <taxon>Alphaproteobacteria</taxon>
        <taxon>Hyphomicrobiales</taxon>
        <taxon>Aurantimonadaceae</taxon>
        <taxon>Aurantimonas</taxon>
    </lineage>
</organism>
<dbReference type="Pfam" id="PF10116">
    <property type="entry name" value="Host_attach"/>
    <property type="match status" value="1"/>
</dbReference>
<reference evidence="2" key="1">
    <citation type="submission" date="2022-03" db="EMBL/GenBank/DDBJ databases">
        <title>Aurantimonas Liuensis sp. Nov., isolated from the hadal seawater of the Mariana Trench.</title>
        <authorList>
            <person name="Liu R."/>
        </authorList>
    </citation>
    <scope>NUCLEOTIDE SEQUENCE</scope>
    <source>
        <strain evidence="2">LRZ36</strain>
    </source>
</reference>
<feature type="region of interest" description="Disordered" evidence="1">
    <location>
        <begin position="42"/>
        <end position="72"/>
    </location>
</feature>
<gene>
    <name evidence="2" type="ORF">MJ956_14355</name>
</gene>
<protein>
    <submittedName>
        <fullName evidence="2">Host attachment protein</fullName>
    </submittedName>
</protein>
<dbReference type="EMBL" id="JALHBS010000088">
    <property type="protein sequence ID" value="MCP3056313.1"/>
    <property type="molecule type" value="Genomic_DNA"/>
</dbReference>